<evidence type="ECO:0000256" key="3">
    <source>
        <dbReference type="ARBA" id="ARBA00004496"/>
    </source>
</evidence>
<organism evidence="14 15">
    <name type="scientific">Rubus argutus</name>
    <name type="common">Southern blackberry</name>
    <dbReference type="NCBI Taxonomy" id="59490"/>
    <lineage>
        <taxon>Eukaryota</taxon>
        <taxon>Viridiplantae</taxon>
        <taxon>Streptophyta</taxon>
        <taxon>Embryophyta</taxon>
        <taxon>Tracheophyta</taxon>
        <taxon>Spermatophyta</taxon>
        <taxon>Magnoliopsida</taxon>
        <taxon>eudicotyledons</taxon>
        <taxon>Gunneridae</taxon>
        <taxon>Pentapetalae</taxon>
        <taxon>rosids</taxon>
        <taxon>fabids</taxon>
        <taxon>Rosales</taxon>
        <taxon>Rosaceae</taxon>
        <taxon>Rosoideae</taxon>
        <taxon>Rosoideae incertae sedis</taxon>
        <taxon>Rubus</taxon>
    </lineage>
</organism>
<comment type="similarity">
    <text evidence="5">Belongs to the gamma-glutamylcyclotransferase family.</text>
</comment>
<keyword evidence="11" id="KW-0456">Lyase</keyword>
<evidence type="ECO:0000256" key="5">
    <source>
        <dbReference type="ARBA" id="ARBA00008861"/>
    </source>
</evidence>
<feature type="domain" description="EamA" evidence="13">
    <location>
        <begin position="20"/>
        <end position="160"/>
    </location>
</feature>
<evidence type="ECO:0000256" key="11">
    <source>
        <dbReference type="ARBA" id="ARBA00023239"/>
    </source>
</evidence>
<dbReference type="Gene3D" id="3.10.490.10">
    <property type="entry name" value="Gamma-glutamyl cyclotransferase-like"/>
    <property type="match status" value="1"/>
</dbReference>
<comment type="cofactor">
    <cofactor evidence="1">
        <name>Mn(2+)</name>
        <dbReference type="ChEBI" id="CHEBI:29035"/>
    </cofactor>
</comment>
<feature type="transmembrane region" description="Helical" evidence="12">
    <location>
        <begin position="256"/>
        <end position="277"/>
    </location>
</feature>
<comment type="subcellular location">
    <subcellularLocation>
        <location evidence="3">Cytoplasm</location>
    </subcellularLocation>
    <subcellularLocation>
        <location evidence="2">Membrane</location>
        <topology evidence="2">Multi-pass membrane protein</topology>
    </subcellularLocation>
</comment>
<evidence type="ECO:0000256" key="12">
    <source>
        <dbReference type="SAM" id="Phobius"/>
    </source>
</evidence>
<dbReference type="EC" id="4.3.2.7" evidence="6"/>
<evidence type="ECO:0000256" key="2">
    <source>
        <dbReference type="ARBA" id="ARBA00004141"/>
    </source>
</evidence>
<name>A0AAW1Y9V1_RUBAR</name>
<evidence type="ECO:0000313" key="14">
    <source>
        <dbReference type="EMBL" id="KAK9945784.1"/>
    </source>
</evidence>
<dbReference type="GO" id="GO:0005737">
    <property type="term" value="C:cytoplasm"/>
    <property type="evidence" value="ECO:0007669"/>
    <property type="project" value="UniProtKB-SubCell"/>
</dbReference>
<sequence>MAGKGSYESVSLFLNKIKPYLAMVSLQFGYAGMYIISMVGLKRGMNHFVLATYRHFIAFAVIAPFALVLERKIRPKLTLPIFLRIMALGFLEPVLAQNLYFVGMTYTSATFASATANILPAITFIFALIFRLEKINLKKIPSVAKVIGTVITVSGAMLMTFYKGPIVEFISAQASHHLTTAGATDKHWVLGTVMLLARCCGWSGFFILQSFTLKVYPAELSLTALICFMGALEGAVATLVIEHNMSVWVIGWDSRLLAAAYSGIVCSGIAFYVQGIVMKEQGPVFVTAFSPLAMIITAALAAIILSEQVRLGRDSLLKSYKLLRQNGDGVFGYGSLIWKAGFNFDERLVGFIKGYRRVFYQGSTDHRGTPEFPGRTVTLEPAEGEVCWGAAYKISKKEDQEIALEYLEVREKQYDKKAYVDFFTEPRATTPALSGVMVYIASPDKKLNVNYLGPASIEDIAKQIVQAEGPSGPNREYLFKLEEALLQIECKDKHVFDLANEVRRILSERELTAS</sequence>
<comment type="caution">
    <text evidence="14">The sequence shown here is derived from an EMBL/GenBank/DDBJ whole genome shotgun (WGS) entry which is preliminary data.</text>
</comment>
<keyword evidence="10 12" id="KW-0472">Membrane</keyword>
<feature type="transmembrane region" description="Helical" evidence="12">
    <location>
        <begin position="81"/>
        <end position="103"/>
    </location>
</feature>
<evidence type="ECO:0000256" key="6">
    <source>
        <dbReference type="ARBA" id="ARBA00012344"/>
    </source>
</evidence>
<reference evidence="14 15" key="1">
    <citation type="journal article" date="2023" name="G3 (Bethesda)">
        <title>A chromosome-length genome assembly and annotation of blackberry (Rubus argutus, cv. 'Hillquist').</title>
        <authorList>
            <person name="Bruna T."/>
            <person name="Aryal R."/>
            <person name="Dudchenko O."/>
            <person name="Sargent D.J."/>
            <person name="Mead D."/>
            <person name="Buti M."/>
            <person name="Cavallini A."/>
            <person name="Hytonen T."/>
            <person name="Andres J."/>
            <person name="Pham M."/>
            <person name="Weisz D."/>
            <person name="Mascagni F."/>
            <person name="Usai G."/>
            <person name="Natali L."/>
            <person name="Bassil N."/>
            <person name="Fernandez G.E."/>
            <person name="Lomsadze A."/>
            <person name="Armour M."/>
            <person name="Olukolu B."/>
            <person name="Poorten T."/>
            <person name="Britton C."/>
            <person name="Davik J."/>
            <person name="Ashrafi H."/>
            <person name="Aiden E.L."/>
            <person name="Borodovsky M."/>
            <person name="Worthington M."/>
        </authorList>
    </citation>
    <scope>NUCLEOTIDE SEQUENCE [LARGE SCALE GENOMIC DNA]</scope>
    <source>
        <strain evidence="14">PI 553951</strain>
    </source>
</reference>
<dbReference type="InterPro" id="IPR030184">
    <property type="entry name" value="WAT1-related"/>
</dbReference>
<feature type="transmembrane region" description="Helical" evidence="12">
    <location>
        <begin position="142"/>
        <end position="162"/>
    </location>
</feature>
<keyword evidence="9 12" id="KW-1133">Transmembrane helix</keyword>
<accession>A0AAW1Y9V1</accession>
<evidence type="ECO:0000256" key="1">
    <source>
        <dbReference type="ARBA" id="ARBA00001936"/>
    </source>
</evidence>
<dbReference type="InterPro" id="IPR000620">
    <property type="entry name" value="EamA_dom"/>
</dbReference>
<evidence type="ECO:0000256" key="10">
    <source>
        <dbReference type="ARBA" id="ARBA00023136"/>
    </source>
</evidence>
<evidence type="ECO:0000256" key="7">
    <source>
        <dbReference type="ARBA" id="ARBA00022490"/>
    </source>
</evidence>
<evidence type="ECO:0000313" key="15">
    <source>
        <dbReference type="Proteomes" id="UP001457282"/>
    </source>
</evidence>
<evidence type="ECO:0000256" key="4">
    <source>
        <dbReference type="ARBA" id="ARBA00007635"/>
    </source>
</evidence>
<dbReference type="PANTHER" id="PTHR31218">
    <property type="entry name" value="WAT1-RELATED PROTEIN"/>
    <property type="match status" value="1"/>
</dbReference>
<dbReference type="GO" id="GO:0016020">
    <property type="term" value="C:membrane"/>
    <property type="evidence" value="ECO:0007669"/>
    <property type="project" value="UniProtKB-SubCell"/>
</dbReference>
<feature type="transmembrane region" description="Helical" evidence="12">
    <location>
        <begin position="188"/>
        <end position="208"/>
    </location>
</feature>
<dbReference type="SUPFAM" id="SSF110857">
    <property type="entry name" value="Gamma-glutamyl cyclotransferase-like"/>
    <property type="match status" value="1"/>
</dbReference>
<keyword evidence="7" id="KW-0963">Cytoplasm</keyword>
<dbReference type="GO" id="GO:0006751">
    <property type="term" value="P:glutathione catabolic process"/>
    <property type="evidence" value="ECO:0007669"/>
    <property type="project" value="InterPro"/>
</dbReference>
<feature type="transmembrane region" description="Helical" evidence="12">
    <location>
        <begin position="109"/>
        <end position="130"/>
    </location>
</feature>
<dbReference type="GO" id="GO:0061928">
    <property type="term" value="F:glutathione specific gamma-glutamylcyclotransferase activity"/>
    <property type="evidence" value="ECO:0007669"/>
    <property type="project" value="UniProtKB-EC"/>
</dbReference>
<dbReference type="InterPro" id="IPR037185">
    <property type="entry name" value="EmrE-like"/>
</dbReference>
<dbReference type="InterPro" id="IPR006840">
    <property type="entry name" value="ChaC"/>
</dbReference>
<keyword evidence="8 12" id="KW-0812">Transmembrane</keyword>
<dbReference type="AlphaFoldDB" id="A0AAW1Y9V1"/>
<gene>
    <name evidence="14" type="ORF">M0R45_011283</name>
</gene>
<feature type="transmembrane region" description="Helical" evidence="12">
    <location>
        <begin position="284"/>
        <end position="305"/>
    </location>
</feature>
<dbReference type="Pfam" id="PF00892">
    <property type="entry name" value="EamA"/>
    <property type="match status" value="1"/>
</dbReference>
<comment type="similarity">
    <text evidence="4">Belongs to the drug/metabolite transporter (DMT) superfamily. Plant drug/metabolite exporter (P-DME) (TC 2.A.7.4) family.</text>
</comment>
<evidence type="ECO:0000259" key="13">
    <source>
        <dbReference type="Pfam" id="PF00892"/>
    </source>
</evidence>
<feature type="transmembrane region" description="Helical" evidence="12">
    <location>
        <begin position="47"/>
        <end position="69"/>
    </location>
</feature>
<evidence type="ECO:0000256" key="8">
    <source>
        <dbReference type="ARBA" id="ARBA00022692"/>
    </source>
</evidence>
<dbReference type="Pfam" id="PF04752">
    <property type="entry name" value="ChaC"/>
    <property type="match status" value="1"/>
</dbReference>
<keyword evidence="15" id="KW-1185">Reference proteome</keyword>
<proteinExistence type="inferred from homology"/>
<feature type="transmembrane region" description="Helical" evidence="12">
    <location>
        <begin position="220"/>
        <end position="241"/>
    </location>
</feature>
<protein>
    <recommendedName>
        <fullName evidence="6">glutathione-specific gamma-glutamylcyclotransferase</fullName>
        <ecNumber evidence="6">4.3.2.7</ecNumber>
    </recommendedName>
</protein>
<dbReference type="CDD" id="cd06661">
    <property type="entry name" value="GGCT_like"/>
    <property type="match status" value="1"/>
</dbReference>
<dbReference type="FunFam" id="3.10.490.10:FF:000002">
    <property type="entry name" value="Gamma-glutamylcyclotransferase"/>
    <property type="match status" value="1"/>
</dbReference>
<feature type="transmembrane region" description="Helical" evidence="12">
    <location>
        <begin position="20"/>
        <end position="41"/>
    </location>
</feature>
<dbReference type="GO" id="GO:0022857">
    <property type="term" value="F:transmembrane transporter activity"/>
    <property type="evidence" value="ECO:0007669"/>
    <property type="project" value="InterPro"/>
</dbReference>
<dbReference type="SUPFAM" id="SSF103481">
    <property type="entry name" value="Multidrug resistance efflux transporter EmrE"/>
    <property type="match status" value="1"/>
</dbReference>
<dbReference type="InterPro" id="IPR036568">
    <property type="entry name" value="GGCT-like_sf"/>
</dbReference>
<dbReference type="EMBL" id="JBEDUW010000002">
    <property type="protein sequence ID" value="KAK9945784.1"/>
    <property type="molecule type" value="Genomic_DNA"/>
</dbReference>
<dbReference type="InterPro" id="IPR013024">
    <property type="entry name" value="GGCT-like"/>
</dbReference>
<dbReference type="Proteomes" id="UP001457282">
    <property type="component" value="Unassembled WGS sequence"/>
</dbReference>
<evidence type="ECO:0000256" key="9">
    <source>
        <dbReference type="ARBA" id="ARBA00022989"/>
    </source>
</evidence>